<evidence type="ECO:0000259" key="1">
    <source>
        <dbReference type="Pfam" id="PF00535"/>
    </source>
</evidence>
<dbReference type="PANTHER" id="PTHR48090">
    <property type="entry name" value="UNDECAPRENYL-PHOSPHATE 4-DEOXY-4-FORMAMIDO-L-ARABINOSE TRANSFERASE-RELATED"/>
    <property type="match status" value="1"/>
</dbReference>
<sequence length="235" mass="26601">MKLSIIVPVYNEVRTVSEVIEKLSLLKLPCKKEIIIVDDASTDGTSEKIIGQKNKLKKAKTKITVVTHTINKGKGAAIRSGVDKATGDYVLIQDADLEYNPLEIPALISPFKNLKNKKIAVYGSRFAHKDVSIPFFYYVGNKFLTLFTAFLYDVSLTDMETGYKVVPIEIFRKHPIRSNHFDLEPEITGKLIKNKVKIIEVPITYKGRNHLSGKKLTAMDAIEAIKAIFYYRFFN</sequence>
<dbReference type="Proteomes" id="UP000176923">
    <property type="component" value="Unassembled WGS sequence"/>
</dbReference>
<reference evidence="2 3" key="1">
    <citation type="journal article" date="2016" name="Nat. Commun.">
        <title>Thousands of microbial genomes shed light on interconnected biogeochemical processes in an aquifer system.</title>
        <authorList>
            <person name="Anantharaman K."/>
            <person name="Brown C.T."/>
            <person name="Hug L.A."/>
            <person name="Sharon I."/>
            <person name="Castelle C.J."/>
            <person name="Probst A.J."/>
            <person name="Thomas B.C."/>
            <person name="Singh A."/>
            <person name="Wilkins M.J."/>
            <person name="Karaoz U."/>
            <person name="Brodie E.L."/>
            <person name="Williams K.H."/>
            <person name="Hubbard S.S."/>
            <person name="Banfield J.F."/>
        </authorList>
    </citation>
    <scope>NUCLEOTIDE SEQUENCE [LARGE SCALE GENOMIC DNA]</scope>
</reference>
<dbReference type="EMBL" id="MFJL01000014">
    <property type="protein sequence ID" value="OGG16291.1"/>
    <property type="molecule type" value="Genomic_DNA"/>
</dbReference>
<dbReference type="Gene3D" id="3.90.550.10">
    <property type="entry name" value="Spore Coat Polysaccharide Biosynthesis Protein SpsA, Chain A"/>
    <property type="match status" value="1"/>
</dbReference>
<evidence type="ECO:0000313" key="3">
    <source>
        <dbReference type="Proteomes" id="UP000176923"/>
    </source>
</evidence>
<dbReference type="PANTHER" id="PTHR48090:SF7">
    <property type="entry name" value="RFBJ PROTEIN"/>
    <property type="match status" value="1"/>
</dbReference>
<proteinExistence type="predicted"/>
<dbReference type="AlphaFoldDB" id="A0A1F5ZV37"/>
<comment type="caution">
    <text evidence="2">The sequence shown here is derived from an EMBL/GenBank/DDBJ whole genome shotgun (WGS) entry which is preliminary data.</text>
</comment>
<dbReference type="Pfam" id="PF00535">
    <property type="entry name" value="Glycos_transf_2"/>
    <property type="match status" value="1"/>
</dbReference>
<dbReference type="SUPFAM" id="SSF53448">
    <property type="entry name" value="Nucleotide-diphospho-sugar transferases"/>
    <property type="match status" value="1"/>
</dbReference>
<dbReference type="STRING" id="1798382.A3D77_02425"/>
<dbReference type="InterPro" id="IPR001173">
    <property type="entry name" value="Glyco_trans_2-like"/>
</dbReference>
<gene>
    <name evidence="2" type="ORF">A3D77_02425</name>
</gene>
<organism evidence="2 3">
    <name type="scientific">Candidatus Gottesmanbacteria bacterium RIFCSPHIGHO2_02_FULL_39_11</name>
    <dbReference type="NCBI Taxonomy" id="1798382"/>
    <lineage>
        <taxon>Bacteria</taxon>
        <taxon>Candidatus Gottesmaniibacteriota</taxon>
    </lineage>
</organism>
<accession>A0A1F5ZV37</accession>
<dbReference type="InterPro" id="IPR029044">
    <property type="entry name" value="Nucleotide-diphossugar_trans"/>
</dbReference>
<evidence type="ECO:0000313" key="2">
    <source>
        <dbReference type="EMBL" id="OGG16291.1"/>
    </source>
</evidence>
<dbReference type="CDD" id="cd04179">
    <property type="entry name" value="DPM_DPG-synthase_like"/>
    <property type="match status" value="1"/>
</dbReference>
<feature type="domain" description="Glycosyltransferase 2-like" evidence="1">
    <location>
        <begin position="4"/>
        <end position="136"/>
    </location>
</feature>
<protein>
    <recommendedName>
        <fullName evidence="1">Glycosyltransferase 2-like domain-containing protein</fullName>
    </recommendedName>
</protein>
<name>A0A1F5ZV37_9BACT</name>
<dbReference type="InterPro" id="IPR050256">
    <property type="entry name" value="Glycosyltransferase_2"/>
</dbReference>